<dbReference type="Proteomes" id="UP001346869">
    <property type="component" value="Unassembled WGS sequence"/>
</dbReference>
<feature type="region of interest" description="Disordered" evidence="1">
    <location>
        <begin position="1"/>
        <end position="32"/>
    </location>
</feature>
<dbReference type="EMBL" id="JAUZQC010000022">
    <property type="protein sequence ID" value="KAK5851226.1"/>
    <property type="molecule type" value="Genomic_DNA"/>
</dbReference>
<evidence type="ECO:0000313" key="2">
    <source>
        <dbReference type="EMBL" id="KAK5851226.1"/>
    </source>
</evidence>
<evidence type="ECO:0000313" key="3">
    <source>
        <dbReference type="Proteomes" id="UP001346869"/>
    </source>
</evidence>
<accession>A0AAN7WYN9</accession>
<feature type="compositionally biased region" description="Basic and acidic residues" evidence="1">
    <location>
        <begin position="9"/>
        <end position="25"/>
    </location>
</feature>
<sequence length="68" mass="7388">MATALPHSTEGRDRNSESEDVREEGGTNSQTTVIVSLQRDKKQRTLHTPCHFDNAVTPADRLGGLSPA</sequence>
<proteinExistence type="predicted"/>
<name>A0AAN7WYN9_ELEMC</name>
<reference evidence="2 3" key="1">
    <citation type="journal article" date="2023" name="Genes (Basel)">
        <title>Chromosome-Level Genome Assembly and Circadian Gene Repertoire of the Patagonia Blennie Eleginops maclovinus-The Closest Ancestral Proxy of Antarctic Cryonotothenioids.</title>
        <authorList>
            <person name="Cheng C.C."/>
            <person name="Rivera-Colon A.G."/>
            <person name="Minhas B.F."/>
            <person name="Wilson L."/>
            <person name="Rayamajhi N."/>
            <person name="Vargas-Chacoff L."/>
            <person name="Catchen J.M."/>
        </authorList>
    </citation>
    <scope>NUCLEOTIDE SEQUENCE [LARGE SCALE GENOMIC DNA]</scope>
    <source>
        <strain evidence="2">JMC-PN-2008</strain>
    </source>
</reference>
<reference evidence="2 3" key="2">
    <citation type="journal article" date="2023" name="Mol. Biol. Evol.">
        <title>Genomics of Secondarily Temperate Adaptation in the Only Non-Antarctic Icefish.</title>
        <authorList>
            <person name="Rivera-Colon A.G."/>
            <person name="Rayamajhi N."/>
            <person name="Minhas B.F."/>
            <person name="Madrigal G."/>
            <person name="Bilyk K.T."/>
            <person name="Yoon V."/>
            <person name="Hune M."/>
            <person name="Gregory S."/>
            <person name="Cheng C.H.C."/>
            <person name="Catchen J.M."/>
        </authorList>
    </citation>
    <scope>NUCLEOTIDE SEQUENCE [LARGE SCALE GENOMIC DNA]</scope>
    <source>
        <strain evidence="2">JMC-PN-2008</strain>
    </source>
</reference>
<protein>
    <submittedName>
        <fullName evidence="2">Uncharacterized protein</fullName>
    </submittedName>
</protein>
<keyword evidence="3" id="KW-1185">Reference proteome</keyword>
<dbReference type="AlphaFoldDB" id="A0AAN7WYN9"/>
<organism evidence="2 3">
    <name type="scientific">Eleginops maclovinus</name>
    <name type="common">Patagonian blennie</name>
    <name type="synonym">Eleginus maclovinus</name>
    <dbReference type="NCBI Taxonomy" id="56733"/>
    <lineage>
        <taxon>Eukaryota</taxon>
        <taxon>Metazoa</taxon>
        <taxon>Chordata</taxon>
        <taxon>Craniata</taxon>
        <taxon>Vertebrata</taxon>
        <taxon>Euteleostomi</taxon>
        <taxon>Actinopterygii</taxon>
        <taxon>Neopterygii</taxon>
        <taxon>Teleostei</taxon>
        <taxon>Neoteleostei</taxon>
        <taxon>Acanthomorphata</taxon>
        <taxon>Eupercaria</taxon>
        <taxon>Perciformes</taxon>
        <taxon>Notothenioidei</taxon>
        <taxon>Eleginopidae</taxon>
        <taxon>Eleginops</taxon>
    </lineage>
</organism>
<comment type="caution">
    <text evidence="2">The sequence shown here is derived from an EMBL/GenBank/DDBJ whole genome shotgun (WGS) entry which is preliminary data.</text>
</comment>
<evidence type="ECO:0000256" key="1">
    <source>
        <dbReference type="SAM" id="MobiDB-lite"/>
    </source>
</evidence>
<gene>
    <name evidence="2" type="ORF">PBY51_002036</name>
</gene>